<organism evidence="4 5">
    <name type="scientific">Lysobacter enzymogenes</name>
    <dbReference type="NCBI Taxonomy" id="69"/>
    <lineage>
        <taxon>Bacteria</taxon>
        <taxon>Pseudomonadati</taxon>
        <taxon>Pseudomonadota</taxon>
        <taxon>Gammaproteobacteria</taxon>
        <taxon>Lysobacterales</taxon>
        <taxon>Lysobacteraceae</taxon>
        <taxon>Lysobacter</taxon>
    </lineage>
</organism>
<evidence type="ECO:0000313" key="4">
    <source>
        <dbReference type="EMBL" id="ALN59496.1"/>
    </source>
</evidence>
<dbReference type="InterPro" id="IPR051052">
    <property type="entry name" value="Diverse_substrate_MTase"/>
</dbReference>
<name>A0A0S2DMT3_LYSEN</name>
<dbReference type="KEGG" id="lez:GLE_4154"/>
<protein>
    <submittedName>
        <fullName evidence="4">Methyltransferase type 11</fullName>
    </submittedName>
</protein>
<dbReference type="EMBL" id="CP013140">
    <property type="protein sequence ID" value="ALN59496.1"/>
    <property type="molecule type" value="Genomic_DNA"/>
</dbReference>
<keyword evidence="2 4" id="KW-0489">Methyltransferase</keyword>
<dbReference type="OrthoDB" id="9797252at2"/>
<reference evidence="4 5" key="1">
    <citation type="submission" date="2015-11" db="EMBL/GenBank/DDBJ databases">
        <title>Genome sequences of Lysobacter enzymogenes strain C3 and Lysobacter antibioticus ATCC 29479.</title>
        <authorList>
            <person name="Kobayashi D.Y."/>
        </authorList>
    </citation>
    <scope>NUCLEOTIDE SEQUENCE [LARGE SCALE GENOMIC DNA]</scope>
    <source>
        <strain evidence="4 5">C3</strain>
    </source>
</reference>
<dbReference type="InterPro" id="IPR013216">
    <property type="entry name" value="Methyltransf_11"/>
</dbReference>
<dbReference type="SUPFAM" id="SSF53335">
    <property type="entry name" value="S-adenosyl-L-methionine-dependent methyltransferases"/>
    <property type="match status" value="1"/>
</dbReference>
<keyword evidence="3 4" id="KW-0808">Transferase</keyword>
<dbReference type="PANTHER" id="PTHR44942">
    <property type="entry name" value="METHYLTRANSF_11 DOMAIN-CONTAINING PROTEIN"/>
    <property type="match status" value="1"/>
</dbReference>
<dbReference type="InterPro" id="IPR029063">
    <property type="entry name" value="SAM-dependent_MTases_sf"/>
</dbReference>
<dbReference type="Proteomes" id="UP000061569">
    <property type="component" value="Chromosome"/>
</dbReference>
<dbReference type="CDD" id="cd02440">
    <property type="entry name" value="AdoMet_MTases"/>
    <property type="match status" value="1"/>
</dbReference>
<dbReference type="Pfam" id="PF08241">
    <property type="entry name" value="Methyltransf_11"/>
    <property type="match status" value="1"/>
</dbReference>
<gene>
    <name evidence="4" type="ORF">GLE_4154</name>
</gene>
<dbReference type="AlphaFoldDB" id="A0A0S2DMT3"/>
<dbReference type="Gene3D" id="3.40.50.150">
    <property type="entry name" value="Vaccinia Virus protein VP39"/>
    <property type="match status" value="1"/>
</dbReference>
<evidence type="ECO:0000256" key="2">
    <source>
        <dbReference type="ARBA" id="ARBA00022603"/>
    </source>
</evidence>
<evidence type="ECO:0000256" key="1">
    <source>
        <dbReference type="ARBA" id="ARBA00008361"/>
    </source>
</evidence>
<dbReference type="GO" id="GO:0008757">
    <property type="term" value="F:S-adenosylmethionine-dependent methyltransferase activity"/>
    <property type="evidence" value="ECO:0007669"/>
    <property type="project" value="InterPro"/>
</dbReference>
<dbReference type="PANTHER" id="PTHR44942:SF4">
    <property type="entry name" value="METHYLTRANSFERASE TYPE 11 DOMAIN-CONTAINING PROTEIN"/>
    <property type="match status" value="1"/>
</dbReference>
<comment type="similarity">
    <text evidence="1">Belongs to the methyltransferase superfamily.</text>
</comment>
<evidence type="ECO:0000256" key="3">
    <source>
        <dbReference type="ARBA" id="ARBA00022679"/>
    </source>
</evidence>
<sequence>MQRNDFKDHFSAIADTYATSRPEYPDALFDAIAAHVPAHSEVWEPGCGSGQATRGLAARWARVHASDPSAQQLQRHWAHAAAMRGEGNVRLSVAPGERCELDDGSLGLVAVAQALHWFERERFFAQCERVLAPGGVLAAWCYGDFEIPEGMDAAVSGFRADIDQYWQRENAEVREGYAGYGWPFEALPAPALWVSARWGLARFLGYLNSLSASERRKLATGEDPVYAHRSALSRAWGPPDSERELRWPLTLHLRRKPG</sequence>
<evidence type="ECO:0000313" key="5">
    <source>
        <dbReference type="Proteomes" id="UP000061569"/>
    </source>
</evidence>
<accession>A0A0S2DMT3</accession>
<proteinExistence type="inferred from homology"/>
<dbReference type="GO" id="GO:0032259">
    <property type="term" value="P:methylation"/>
    <property type="evidence" value="ECO:0007669"/>
    <property type="project" value="UniProtKB-KW"/>
</dbReference>
<dbReference type="PATRIC" id="fig|69.6.peg.4096"/>
<dbReference type="STRING" id="69.GLE_4154"/>